<dbReference type="Gene3D" id="3.40.50.2000">
    <property type="entry name" value="Glycogen Phosphorylase B"/>
    <property type="match status" value="2"/>
</dbReference>
<feature type="domain" description="Glycosyl transferase family 1" evidence="2">
    <location>
        <begin position="180"/>
        <end position="335"/>
    </location>
</feature>
<keyword evidence="1 4" id="KW-0808">Transferase</keyword>
<protein>
    <submittedName>
        <fullName evidence="4">Glycosyl transferase group 1</fullName>
    </submittedName>
</protein>
<evidence type="ECO:0000256" key="1">
    <source>
        <dbReference type="ARBA" id="ARBA00022679"/>
    </source>
</evidence>
<dbReference type="InterPro" id="IPR001296">
    <property type="entry name" value="Glyco_trans_1"/>
</dbReference>
<dbReference type="GO" id="GO:0016757">
    <property type="term" value="F:glycosyltransferase activity"/>
    <property type="evidence" value="ECO:0007669"/>
    <property type="project" value="InterPro"/>
</dbReference>
<sequence length="362" mass="40494">MKIGFVLHPYNEKNPGGLERAILGWLEALIANDRENEYIIFLKNMPAALPKFTGSNWHTEILGGGYFWLERLKNFPVGIYIFNTPVLPIVFRPKKSIVVAFDFPYKHLPSSGPREWLFRKFIGFYHKRSFKRTSAVIATSDSTKQDVIKLFGVPSKKVRTIPHGFTKVCSLPEENIGLPEAPFFLYVGVIKERKNVLGIIKAFELFKKNNPGMPHKLAIGGRFGVGTYPNLIKKYLAEHNLEHDVILLGYLSQNQLSFVYRRAEALVSPTFIDGFGLPILEAMNCGIPVITSNISGPAELGRGGAAILVDPYNIESIAESMGKLTKNAKLRKTLIAVGLTRASEFTWQKTASETLGLIRTIQ</sequence>
<dbReference type="Pfam" id="PF13439">
    <property type="entry name" value="Glyco_transf_4"/>
    <property type="match status" value="1"/>
</dbReference>
<gene>
    <name evidence="4" type="ORF">UW30_C0018G0003</name>
</gene>
<evidence type="ECO:0000259" key="2">
    <source>
        <dbReference type="Pfam" id="PF00534"/>
    </source>
</evidence>
<evidence type="ECO:0000313" key="4">
    <source>
        <dbReference type="EMBL" id="KKT40783.1"/>
    </source>
</evidence>
<dbReference type="PANTHER" id="PTHR46401">
    <property type="entry name" value="GLYCOSYLTRANSFERASE WBBK-RELATED"/>
    <property type="match status" value="1"/>
</dbReference>
<dbReference type="PANTHER" id="PTHR46401:SF2">
    <property type="entry name" value="GLYCOSYLTRANSFERASE WBBK-RELATED"/>
    <property type="match status" value="1"/>
</dbReference>
<organism evidence="4 5">
    <name type="scientific">Candidatus Giovannonibacteria bacterium GW2011_GWA2_44_13b</name>
    <dbReference type="NCBI Taxonomy" id="1618647"/>
    <lineage>
        <taxon>Bacteria</taxon>
        <taxon>Candidatus Giovannoniibacteriota</taxon>
    </lineage>
</organism>
<dbReference type="Pfam" id="PF00534">
    <property type="entry name" value="Glycos_transf_1"/>
    <property type="match status" value="1"/>
</dbReference>
<reference evidence="4 5" key="1">
    <citation type="journal article" date="2015" name="Nature">
        <title>rRNA introns, odd ribosomes, and small enigmatic genomes across a large radiation of phyla.</title>
        <authorList>
            <person name="Brown C.T."/>
            <person name="Hug L.A."/>
            <person name="Thomas B.C."/>
            <person name="Sharon I."/>
            <person name="Castelle C.J."/>
            <person name="Singh A."/>
            <person name="Wilkins M.J."/>
            <person name="Williams K.H."/>
            <person name="Banfield J.F."/>
        </authorList>
    </citation>
    <scope>NUCLEOTIDE SEQUENCE [LARGE SCALE GENOMIC DNA]</scope>
</reference>
<accession>A0A0G1H2Q7</accession>
<dbReference type="Proteomes" id="UP000034736">
    <property type="component" value="Unassembled WGS sequence"/>
</dbReference>
<dbReference type="CDD" id="cd03809">
    <property type="entry name" value="GT4_MtfB-like"/>
    <property type="match status" value="1"/>
</dbReference>
<evidence type="ECO:0000313" key="5">
    <source>
        <dbReference type="Proteomes" id="UP000034736"/>
    </source>
</evidence>
<dbReference type="EMBL" id="LCHU01000018">
    <property type="protein sequence ID" value="KKT40783.1"/>
    <property type="molecule type" value="Genomic_DNA"/>
</dbReference>
<feature type="domain" description="Glycosyltransferase subfamily 4-like N-terminal" evidence="3">
    <location>
        <begin position="110"/>
        <end position="164"/>
    </location>
</feature>
<dbReference type="InterPro" id="IPR028098">
    <property type="entry name" value="Glyco_trans_4-like_N"/>
</dbReference>
<dbReference type="SUPFAM" id="SSF53756">
    <property type="entry name" value="UDP-Glycosyltransferase/glycogen phosphorylase"/>
    <property type="match status" value="1"/>
</dbReference>
<dbReference type="STRING" id="1618647.UW30_C0018G0003"/>
<proteinExistence type="predicted"/>
<evidence type="ECO:0000259" key="3">
    <source>
        <dbReference type="Pfam" id="PF13439"/>
    </source>
</evidence>
<name>A0A0G1H2Q7_9BACT</name>
<dbReference type="AlphaFoldDB" id="A0A0G1H2Q7"/>
<comment type="caution">
    <text evidence="4">The sequence shown here is derived from an EMBL/GenBank/DDBJ whole genome shotgun (WGS) entry which is preliminary data.</text>
</comment>